<feature type="region of interest" description="Disordered" evidence="1">
    <location>
        <begin position="212"/>
        <end position="236"/>
    </location>
</feature>
<feature type="region of interest" description="Disordered" evidence="1">
    <location>
        <begin position="283"/>
        <end position="304"/>
    </location>
</feature>
<gene>
    <name evidence="2" type="ORF">NSCI0253_LOCUS33885</name>
</gene>
<accession>A0A7S1FCL7</accession>
<organism evidence="2">
    <name type="scientific">Noctiluca scintillans</name>
    <name type="common">Sea sparkle</name>
    <name type="synonym">Red tide dinoflagellate</name>
    <dbReference type="NCBI Taxonomy" id="2966"/>
    <lineage>
        <taxon>Eukaryota</taxon>
        <taxon>Sar</taxon>
        <taxon>Alveolata</taxon>
        <taxon>Dinophyceae</taxon>
        <taxon>Noctilucales</taxon>
        <taxon>Noctilucaceae</taxon>
        <taxon>Noctiluca</taxon>
    </lineage>
</organism>
<name>A0A7S1FCL7_NOCSC</name>
<proteinExistence type="predicted"/>
<protein>
    <submittedName>
        <fullName evidence="2">Uncharacterized protein</fullName>
    </submittedName>
</protein>
<feature type="compositionally biased region" description="Acidic residues" evidence="1">
    <location>
        <begin position="289"/>
        <end position="300"/>
    </location>
</feature>
<reference evidence="2" key="1">
    <citation type="submission" date="2021-01" db="EMBL/GenBank/DDBJ databases">
        <authorList>
            <person name="Corre E."/>
            <person name="Pelletier E."/>
            <person name="Niang G."/>
            <person name="Scheremetjew M."/>
            <person name="Finn R."/>
            <person name="Kale V."/>
            <person name="Holt S."/>
            <person name="Cochrane G."/>
            <person name="Meng A."/>
            <person name="Brown T."/>
            <person name="Cohen L."/>
        </authorList>
    </citation>
    <scope>NUCLEOTIDE SEQUENCE</scope>
</reference>
<feature type="region of interest" description="Disordered" evidence="1">
    <location>
        <begin position="319"/>
        <end position="338"/>
    </location>
</feature>
<evidence type="ECO:0000256" key="1">
    <source>
        <dbReference type="SAM" id="MobiDB-lite"/>
    </source>
</evidence>
<dbReference type="AlphaFoldDB" id="A0A7S1FCL7"/>
<feature type="compositionally biased region" description="Polar residues" evidence="1">
    <location>
        <begin position="223"/>
        <end position="236"/>
    </location>
</feature>
<sequence>MGQTLNTWRTDTGELCITILEPLLSPRPKHVSVVLRHDGPDGPVEKRSKVFPFSYVVPPSSSAAGRGALLNIDVLTADDASQLDRGRGTSVGSVVLPLADQLLALDAVEPHCTVDLKVDEHSEFSGAPRFWCTSLLLGITTETLVEAEAQLRLSLKMAESLEAPKLLVACGVSPLGGLPGPGLLRLVTQVEGSLRALHKDFAERSAPDAAARLSSACSLEPTPEQTPSQSRRLSVEDATSTLALHDHVQLSRANLSLKQTLCREEELYDQKLSQLGLTPRLEVVASTDEASEPAPDDDPEETRRRVHREYATAQENLQRLRRSVNERRGRSESAASTLRAISEKEALLKQHSRMHRELEDLRQSSLLQQRKRTVLETMIAELERDVST</sequence>
<dbReference type="EMBL" id="HBFQ01047554">
    <property type="protein sequence ID" value="CAD8859531.1"/>
    <property type="molecule type" value="Transcribed_RNA"/>
</dbReference>
<evidence type="ECO:0000313" key="2">
    <source>
        <dbReference type="EMBL" id="CAD8859531.1"/>
    </source>
</evidence>